<gene>
    <name evidence="2" type="ORF">BJ508DRAFT_315133</name>
</gene>
<keyword evidence="3" id="KW-1185">Reference proteome</keyword>
<evidence type="ECO:0000256" key="1">
    <source>
        <dbReference type="SAM" id="MobiDB-lite"/>
    </source>
</evidence>
<evidence type="ECO:0000313" key="3">
    <source>
        <dbReference type="Proteomes" id="UP000275078"/>
    </source>
</evidence>
<dbReference type="EMBL" id="ML119888">
    <property type="protein sequence ID" value="RPA71964.1"/>
    <property type="molecule type" value="Genomic_DNA"/>
</dbReference>
<protein>
    <submittedName>
        <fullName evidence="2">Uncharacterized protein</fullName>
    </submittedName>
</protein>
<evidence type="ECO:0000313" key="2">
    <source>
        <dbReference type="EMBL" id="RPA71964.1"/>
    </source>
</evidence>
<organism evidence="2 3">
    <name type="scientific">Ascobolus immersus RN42</name>
    <dbReference type="NCBI Taxonomy" id="1160509"/>
    <lineage>
        <taxon>Eukaryota</taxon>
        <taxon>Fungi</taxon>
        <taxon>Dikarya</taxon>
        <taxon>Ascomycota</taxon>
        <taxon>Pezizomycotina</taxon>
        <taxon>Pezizomycetes</taxon>
        <taxon>Pezizales</taxon>
        <taxon>Ascobolaceae</taxon>
        <taxon>Ascobolus</taxon>
    </lineage>
</organism>
<proteinExistence type="predicted"/>
<dbReference type="AlphaFoldDB" id="A0A3N4HQN0"/>
<feature type="compositionally biased region" description="Polar residues" evidence="1">
    <location>
        <begin position="1"/>
        <end position="14"/>
    </location>
</feature>
<dbReference type="Proteomes" id="UP000275078">
    <property type="component" value="Unassembled WGS sequence"/>
</dbReference>
<sequence>MEASSDSPHQQSGSPKPVQLDAKSRISETEQALMNDFLSIYGSPKPRIISPGSVHAALVTSRYSCDYGAGLLRLDTDASLEGKNGKIPFAIIPIIGLDAEIVEELSATYKLLEFTVFREICPLLQMLLDRHFYYDFDKILLALCGSDSEIEAASDGTIELLISSGMMRSSRPSRLLDLRRNLENHRKRTYRDHEKQVPAKRRINEVLSLLEQSQQEDGTFLTTNLEQDCIESLKSLVIVHFEVVWTVLSHSQAFISSVAGNMGFLKPFLGRTKVDSVGVEDWWQLPCEHPLLEPVMSTTKLLMGILWNTQDALHVQAGSCRVFEPVLSGHVRHGRGRIFPSHVRIAQLLNVSGRLLLFDGFTSKRVCLADEQLLERLKKGLVRPRLLLILKRTLEELFLKVVKKFLNIARGNADRVSEKLEITAVIEGMLVPGVGILCFLVKLRAPSVEDRIWRYLNEDA</sequence>
<accession>A0A3N4HQN0</accession>
<name>A0A3N4HQN0_ASCIM</name>
<feature type="region of interest" description="Disordered" evidence="1">
    <location>
        <begin position="1"/>
        <end position="22"/>
    </location>
</feature>
<reference evidence="2 3" key="1">
    <citation type="journal article" date="2018" name="Nat. Ecol. Evol.">
        <title>Pezizomycetes genomes reveal the molecular basis of ectomycorrhizal truffle lifestyle.</title>
        <authorList>
            <person name="Murat C."/>
            <person name="Payen T."/>
            <person name="Noel B."/>
            <person name="Kuo A."/>
            <person name="Morin E."/>
            <person name="Chen J."/>
            <person name="Kohler A."/>
            <person name="Krizsan K."/>
            <person name="Balestrini R."/>
            <person name="Da Silva C."/>
            <person name="Montanini B."/>
            <person name="Hainaut M."/>
            <person name="Levati E."/>
            <person name="Barry K.W."/>
            <person name="Belfiori B."/>
            <person name="Cichocki N."/>
            <person name="Clum A."/>
            <person name="Dockter R.B."/>
            <person name="Fauchery L."/>
            <person name="Guy J."/>
            <person name="Iotti M."/>
            <person name="Le Tacon F."/>
            <person name="Lindquist E.A."/>
            <person name="Lipzen A."/>
            <person name="Malagnac F."/>
            <person name="Mello A."/>
            <person name="Molinier V."/>
            <person name="Miyauchi S."/>
            <person name="Poulain J."/>
            <person name="Riccioni C."/>
            <person name="Rubini A."/>
            <person name="Sitrit Y."/>
            <person name="Splivallo R."/>
            <person name="Traeger S."/>
            <person name="Wang M."/>
            <person name="Zifcakova L."/>
            <person name="Wipf D."/>
            <person name="Zambonelli A."/>
            <person name="Paolocci F."/>
            <person name="Nowrousian M."/>
            <person name="Ottonello S."/>
            <person name="Baldrian P."/>
            <person name="Spatafora J.W."/>
            <person name="Henrissat B."/>
            <person name="Nagy L.G."/>
            <person name="Aury J.M."/>
            <person name="Wincker P."/>
            <person name="Grigoriev I.V."/>
            <person name="Bonfante P."/>
            <person name="Martin F.M."/>
        </authorList>
    </citation>
    <scope>NUCLEOTIDE SEQUENCE [LARGE SCALE GENOMIC DNA]</scope>
    <source>
        <strain evidence="2 3">RN42</strain>
    </source>
</reference>